<reference evidence="3 4" key="1">
    <citation type="submission" date="2021-06" db="EMBL/GenBank/DDBJ databases">
        <title>Bacillus sp. RD4P76, an endophyte from a halophyte.</title>
        <authorList>
            <person name="Sun J.-Q."/>
        </authorList>
    </citation>
    <scope>NUCLEOTIDE SEQUENCE [LARGE SCALE GENOMIC DNA]</scope>
    <source>
        <strain evidence="3 4">JCM 17098</strain>
    </source>
</reference>
<comment type="caution">
    <text evidence="3">The sequence shown here is derived from an EMBL/GenBank/DDBJ whole genome shotgun (WGS) entry which is preliminary data.</text>
</comment>
<sequence length="216" mass="24856">MQTYKLILFDLDGTLSDPKVGITKSVQYALCKMGIEDPDLDKLECFIGPPLQDSFKEYYGFDEEQTQKAIELYRERFVDKGMFENELYPNIPSLLKQLKEQGSTLIVATSKPTIFAEKIMSYFEIKHYFEHVVGSNLDGTRVAKTEIIQYILDKYRDQKRDDFIMIGDRKHDIIGANNTKIASIGVTYGYGTRDELQQTSPTHIVDSVEQLKKLLM</sequence>
<organism evidence="3 4">
    <name type="scientific">Evansella alkalicola</name>
    <dbReference type="NCBI Taxonomy" id="745819"/>
    <lineage>
        <taxon>Bacteria</taxon>
        <taxon>Bacillati</taxon>
        <taxon>Bacillota</taxon>
        <taxon>Bacilli</taxon>
        <taxon>Bacillales</taxon>
        <taxon>Bacillaceae</taxon>
        <taxon>Evansella</taxon>
    </lineage>
</organism>
<keyword evidence="4" id="KW-1185">Reference proteome</keyword>
<dbReference type="Gene3D" id="3.40.50.1000">
    <property type="entry name" value="HAD superfamily/HAD-like"/>
    <property type="match status" value="1"/>
</dbReference>
<evidence type="ECO:0000313" key="3">
    <source>
        <dbReference type="EMBL" id="MBU9722777.1"/>
    </source>
</evidence>
<dbReference type="SUPFAM" id="SSF56784">
    <property type="entry name" value="HAD-like"/>
    <property type="match status" value="1"/>
</dbReference>
<dbReference type="SFLD" id="SFLDS00003">
    <property type="entry name" value="Haloacid_Dehalogenase"/>
    <property type="match status" value="1"/>
</dbReference>
<dbReference type="GO" id="GO:0016787">
    <property type="term" value="F:hydrolase activity"/>
    <property type="evidence" value="ECO:0007669"/>
    <property type="project" value="UniProtKB-KW"/>
</dbReference>
<dbReference type="RefSeq" id="WP_088076952.1">
    <property type="nucleotide sequence ID" value="NZ_JAHQCR010000060.1"/>
</dbReference>
<dbReference type="CDD" id="cd04302">
    <property type="entry name" value="HAD_5NT"/>
    <property type="match status" value="1"/>
</dbReference>
<dbReference type="Proteomes" id="UP000790580">
    <property type="component" value="Unassembled WGS sequence"/>
</dbReference>
<evidence type="ECO:0000256" key="2">
    <source>
        <dbReference type="ARBA" id="ARBA00022842"/>
    </source>
</evidence>
<dbReference type="InterPro" id="IPR023214">
    <property type="entry name" value="HAD_sf"/>
</dbReference>
<dbReference type="SFLD" id="SFLDG01129">
    <property type="entry name" value="C1.5:_HAD__Beta-PGM__Phosphata"/>
    <property type="match status" value="1"/>
</dbReference>
<name>A0ABS6JW10_9BACI</name>
<gene>
    <name evidence="3" type="ORF">KS407_15275</name>
</gene>
<dbReference type="EMBL" id="JAHQCR010000060">
    <property type="protein sequence ID" value="MBU9722777.1"/>
    <property type="molecule type" value="Genomic_DNA"/>
</dbReference>
<evidence type="ECO:0000313" key="4">
    <source>
        <dbReference type="Proteomes" id="UP000790580"/>
    </source>
</evidence>
<protein>
    <submittedName>
        <fullName evidence="3">HAD family hydrolase</fullName>
    </submittedName>
</protein>
<dbReference type="InterPro" id="IPR023198">
    <property type="entry name" value="PGP-like_dom2"/>
</dbReference>
<dbReference type="Gene3D" id="1.10.150.240">
    <property type="entry name" value="Putative phosphatase, domain 2"/>
    <property type="match status" value="1"/>
</dbReference>
<keyword evidence="1 3" id="KW-0378">Hydrolase</keyword>
<proteinExistence type="predicted"/>
<dbReference type="PANTHER" id="PTHR43434">
    <property type="entry name" value="PHOSPHOGLYCOLATE PHOSPHATASE"/>
    <property type="match status" value="1"/>
</dbReference>
<dbReference type="InterPro" id="IPR050155">
    <property type="entry name" value="HAD-like_hydrolase_sf"/>
</dbReference>
<dbReference type="InterPro" id="IPR036412">
    <property type="entry name" value="HAD-like_sf"/>
</dbReference>
<dbReference type="SFLD" id="SFLDG01135">
    <property type="entry name" value="C1.5.6:_HAD__Beta-PGM__Phospha"/>
    <property type="match status" value="1"/>
</dbReference>
<dbReference type="InterPro" id="IPR041492">
    <property type="entry name" value="HAD_2"/>
</dbReference>
<accession>A0ABS6JW10</accession>
<dbReference type="Pfam" id="PF13419">
    <property type="entry name" value="HAD_2"/>
    <property type="match status" value="1"/>
</dbReference>
<evidence type="ECO:0000256" key="1">
    <source>
        <dbReference type="ARBA" id="ARBA00022801"/>
    </source>
</evidence>
<keyword evidence="2" id="KW-0460">Magnesium</keyword>
<dbReference type="PANTHER" id="PTHR43434:SF20">
    <property type="entry name" value="5'-NUCLEOTIDASE"/>
    <property type="match status" value="1"/>
</dbReference>